<dbReference type="SUPFAM" id="SSF50978">
    <property type="entry name" value="WD40 repeat-like"/>
    <property type="match status" value="1"/>
</dbReference>
<keyword evidence="10" id="KW-1185">Reference proteome</keyword>
<keyword evidence="5" id="KW-0677">Repeat</keyword>
<dbReference type="PANTHER" id="PTHR18763:SF0">
    <property type="entry name" value="WD REPEAT-CONTAINING PROTEIN 18"/>
    <property type="match status" value="1"/>
</dbReference>
<feature type="repeat" description="WD" evidence="7">
    <location>
        <begin position="139"/>
        <end position="170"/>
    </location>
</feature>
<dbReference type="GO" id="GO:0005656">
    <property type="term" value="C:nuclear pre-replicative complex"/>
    <property type="evidence" value="ECO:0007669"/>
    <property type="project" value="TreeGrafter"/>
</dbReference>
<evidence type="ECO:0000313" key="9">
    <source>
        <dbReference type="EMBL" id="OBA22563.1"/>
    </source>
</evidence>
<comment type="subcellular location">
    <subcellularLocation>
        <location evidence="8">Nucleus</location>
    </subcellularLocation>
</comment>
<dbReference type="Gene3D" id="2.130.10.10">
    <property type="entry name" value="YVTN repeat-like/Quinoprotein amine dehydrogenase"/>
    <property type="match status" value="2"/>
</dbReference>
<keyword evidence="8" id="KW-0698">rRNA processing</keyword>
<evidence type="ECO:0000256" key="4">
    <source>
        <dbReference type="ARBA" id="ARBA00022574"/>
    </source>
</evidence>
<dbReference type="GO" id="GO:0006364">
    <property type="term" value="P:rRNA processing"/>
    <property type="evidence" value="ECO:0007669"/>
    <property type="project" value="UniProtKB-UniRule"/>
</dbReference>
<name>A0A1A0HFA1_9ASCO</name>
<dbReference type="GeneID" id="30028828"/>
<dbReference type="PROSITE" id="PS50294">
    <property type="entry name" value="WD_REPEATS_REGION"/>
    <property type="match status" value="1"/>
</dbReference>
<reference evidence="9 10" key="1">
    <citation type="submission" date="2016-05" db="EMBL/GenBank/DDBJ databases">
        <title>Comparative genomics of biotechnologically important yeasts.</title>
        <authorList>
            <consortium name="DOE Joint Genome Institute"/>
            <person name="Riley R."/>
            <person name="Haridas S."/>
            <person name="Wolfe K.H."/>
            <person name="Lopes M.R."/>
            <person name="Hittinger C.T."/>
            <person name="Goker M."/>
            <person name="Salamov A."/>
            <person name="Wisecaver J."/>
            <person name="Long T.M."/>
            <person name="Aerts A.L."/>
            <person name="Barry K."/>
            <person name="Choi C."/>
            <person name="Clum A."/>
            <person name="Coughlan A.Y."/>
            <person name="Deshpande S."/>
            <person name="Douglass A.P."/>
            <person name="Hanson S.J."/>
            <person name="Klenk H.-P."/>
            <person name="LaButti K."/>
            <person name="Lapidus A."/>
            <person name="Lindquist E."/>
            <person name="Lipzen A."/>
            <person name="Meier-kolthoff J.P."/>
            <person name="Ohm R.A."/>
            <person name="Otillar R.P."/>
            <person name="Pangilinan J."/>
            <person name="Peng Y."/>
            <person name="Rokas A."/>
            <person name="Rosa C.A."/>
            <person name="Scheuner C."/>
            <person name="Sibirny A.A."/>
            <person name="Slot J.C."/>
            <person name="Stielow J.B."/>
            <person name="Sun H."/>
            <person name="Kurtzman C.P."/>
            <person name="Blackwell M."/>
            <person name="Grigoriev I.V."/>
            <person name="Jeffries T.W."/>
        </authorList>
    </citation>
    <scope>NUCLEOTIDE SEQUENCE [LARGE SCALE GENOMIC DNA]</scope>
    <source>
        <strain evidence="9 10">NRRL YB-4993</strain>
    </source>
</reference>
<dbReference type="InterPro" id="IPR045227">
    <property type="entry name" value="WDR18/Ipi3/RID3"/>
</dbReference>
<dbReference type="RefSeq" id="XP_018713059.1">
    <property type="nucleotide sequence ID" value="XM_018855852.1"/>
</dbReference>
<organism evidence="9 10">
    <name type="scientific">Metschnikowia bicuspidata var. bicuspidata NRRL YB-4993</name>
    <dbReference type="NCBI Taxonomy" id="869754"/>
    <lineage>
        <taxon>Eukaryota</taxon>
        <taxon>Fungi</taxon>
        <taxon>Dikarya</taxon>
        <taxon>Ascomycota</taxon>
        <taxon>Saccharomycotina</taxon>
        <taxon>Pichiomycetes</taxon>
        <taxon>Metschnikowiaceae</taxon>
        <taxon>Metschnikowia</taxon>
    </lineage>
</organism>
<evidence type="ECO:0000256" key="2">
    <source>
        <dbReference type="ARBA" id="ARBA00010143"/>
    </source>
</evidence>
<dbReference type="InterPro" id="IPR001680">
    <property type="entry name" value="WD40_rpt"/>
</dbReference>
<dbReference type="AlphaFoldDB" id="A0A1A0HFA1"/>
<comment type="similarity">
    <text evidence="2 8">Belongs to the WD repeat IPI3/WDR18 family.</text>
</comment>
<dbReference type="EMBL" id="LXTC01000002">
    <property type="protein sequence ID" value="OBA22563.1"/>
    <property type="molecule type" value="Genomic_DNA"/>
</dbReference>
<evidence type="ECO:0000256" key="6">
    <source>
        <dbReference type="ARBA" id="ARBA00026229"/>
    </source>
</evidence>
<dbReference type="PROSITE" id="PS50082">
    <property type="entry name" value="WD_REPEATS_2"/>
    <property type="match status" value="2"/>
</dbReference>
<comment type="caution">
    <text evidence="9">The sequence shown here is derived from an EMBL/GenBank/DDBJ whole genome shotgun (WGS) entry which is preliminary data.</text>
</comment>
<accession>A0A1A0HFA1</accession>
<comment type="subunit">
    <text evidence="3 8">Component of the RIX1 complex, composed of IPI1, RIX1/IPI2 and IPI3 in a 1:2:2 stoichiometry. The complex interacts (via RIX1) with MDN1 (via its hexameric AAA ATPase ring) and the pre-60S ribosome particles.</text>
</comment>
<dbReference type="GO" id="GO:0006261">
    <property type="term" value="P:DNA-templated DNA replication"/>
    <property type="evidence" value="ECO:0007669"/>
    <property type="project" value="TreeGrafter"/>
</dbReference>
<sequence>MDEVVLYVTAGDPADKHAQESVAAVASVHKLQQHATFRHAQCPVNGAAVSGLGAGSRLFVAGTDRALISTYVWGKEAPDQRLAVPELMACLALAPQPAPARSADAAKTTHSVPWLLAAGLASGKLYVWEVALGDLVCVKDAHYQRVASLAFSPCGSFLVSGGHDTRVNVWRTADLVAPHTALRCKPHALFSDHALAVTGVAFVAAPLGAGSLVASASRDGTLRIYDVAARCLQTTLVFLAAVECFARDPAGRAYYAGLADGSIRRVDMYAVNPHSHEVEAVGGAGRIVTVAADGDPGAAFGHLQTGGGPHATVLAVTMDGMSLVSGDTQGRVFVADVATRQVVKAYSACKLAIAHLHVGTCSTAALAPGGHAEKTHRLLPPLKRVLAAGVLADHTVTVQLPAPRGRAVGFAAWVDAKAQQEFEFRRDTGDDAAPKDGPADVAAVQAKLNTVSAAYLALRETYGQLLQAHEA</sequence>
<comment type="function">
    <text evidence="1 8">Component of the RIX1 complex required for processing of ITS2 sequences from 35S pre-rRNA.</text>
</comment>
<dbReference type="SMART" id="SM00320">
    <property type="entry name" value="WD40"/>
    <property type="match status" value="5"/>
</dbReference>
<evidence type="ECO:0000256" key="3">
    <source>
        <dbReference type="ARBA" id="ARBA00011141"/>
    </source>
</evidence>
<evidence type="ECO:0000256" key="5">
    <source>
        <dbReference type="ARBA" id="ARBA00022737"/>
    </source>
</evidence>
<dbReference type="Proteomes" id="UP000092555">
    <property type="component" value="Unassembled WGS sequence"/>
</dbReference>
<dbReference type="OrthoDB" id="756370at2759"/>
<dbReference type="GO" id="GO:0120330">
    <property type="term" value="C:rixosome complex"/>
    <property type="evidence" value="ECO:0007669"/>
    <property type="project" value="UniProtKB-UniRule"/>
</dbReference>
<keyword evidence="4 7" id="KW-0853">WD repeat</keyword>
<evidence type="ECO:0000313" key="10">
    <source>
        <dbReference type="Proteomes" id="UP000092555"/>
    </source>
</evidence>
<gene>
    <name evidence="9" type="ORF">METBIDRAFT_31444</name>
</gene>
<evidence type="ECO:0000256" key="7">
    <source>
        <dbReference type="PROSITE-ProRule" id="PRU00221"/>
    </source>
</evidence>
<evidence type="ECO:0000256" key="1">
    <source>
        <dbReference type="ARBA" id="ARBA00002355"/>
    </source>
</evidence>
<dbReference type="PANTHER" id="PTHR18763">
    <property type="entry name" value="WD-REPEAT PROTEIN 18"/>
    <property type="match status" value="1"/>
</dbReference>
<dbReference type="InterPro" id="IPR036322">
    <property type="entry name" value="WD40_repeat_dom_sf"/>
</dbReference>
<dbReference type="STRING" id="869754.A0A1A0HFA1"/>
<feature type="repeat" description="WD" evidence="7">
    <location>
        <begin position="190"/>
        <end position="227"/>
    </location>
</feature>
<proteinExistence type="inferred from homology"/>
<keyword evidence="8" id="KW-0539">Nucleus</keyword>
<dbReference type="Pfam" id="PF00400">
    <property type="entry name" value="WD40"/>
    <property type="match status" value="2"/>
</dbReference>
<dbReference type="InterPro" id="IPR015943">
    <property type="entry name" value="WD40/YVTN_repeat-like_dom_sf"/>
</dbReference>
<evidence type="ECO:0000256" key="8">
    <source>
        <dbReference type="RuleBase" id="RU369067"/>
    </source>
</evidence>
<protein>
    <recommendedName>
        <fullName evidence="6 8">Pre-rRNA-processing protein IPI3</fullName>
    </recommendedName>
</protein>